<evidence type="ECO:0000256" key="1">
    <source>
        <dbReference type="ARBA" id="ARBA00004651"/>
    </source>
</evidence>
<dbReference type="InterPro" id="IPR039421">
    <property type="entry name" value="Type_1_exporter"/>
</dbReference>
<dbReference type="RefSeq" id="WP_311950321.1">
    <property type="nucleotide sequence ID" value="NZ_JAVLVU010000001.1"/>
</dbReference>
<evidence type="ECO:0000256" key="3">
    <source>
        <dbReference type="ARBA" id="ARBA00022741"/>
    </source>
</evidence>
<keyword evidence="6 7" id="KW-0472">Membrane</keyword>
<dbReference type="SMART" id="SM00382">
    <property type="entry name" value="AAA"/>
    <property type="match status" value="1"/>
</dbReference>
<evidence type="ECO:0000256" key="2">
    <source>
        <dbReference type="ARBA" id="ARBA00022692"/>
    </source>
</evidence>
<dbReference type="SUPFAM" id="SSF52540">
    <property type="entry name" value="P-loop containing nucleoside triphosphate hydrolases"/>
    <property type="match status" value="1"/>
</dbReference>
<dbReference type="PANTHER" id="PTHR24221">
    <property type="entry name" value="ATP-BINDING CASSETTE SUB-FAMILY B"/>
    <property type="match status" value="1"/>
</dbReference>
<evidence type="ECO:0000256" key="5">
    <source>
        <dbReference type="ARBA" id="ARBA00022989"/>
    </source>
</evidence>
<comment type="caution">
    <text evidence="10">The sequence shown here is derived from an EMBL/GenBank/DDBJ whole genome shotgun (WGS) entry which is preliminary data.</text>
</comment>
<gene>
    <name evidence="10" type="ORF">QE417_002450</name>
</gene>
<dbReference type="SUPFAM" id="SSF90123">
    <property type="entry name" value="ABC transporter transmembrane region"/>
    <property type="match status" value="1"/>
</dbReference>
<protein>
    <submittedName>
        <fullName evidence="10">ATP-binding cassette subfamily B protein</fullName>
    </submittedName>
</protein>
<dbReference type="InterPro" id="IPR036640">
    <property type="entry name" value="ABC1_TM_sf"/>
</dbReference>
<keyword evidence="3" id="KW-0547">Nucleotide-binding</keyword>
<feature type="transmembrane region" description="Helical" evidence="7">
    <location>
        <begin position="245"/>
        <end position="270"/>
    </location>
</feature>
<keyword evidence="2 7" id="KW-0812">Transmembrane</keyword>
<dbReference type="PANTHER" id="PTHR24221:SF654">
    <property type="entry name" value="ATP-BINDING CASSETTE SUB-FAMILY B MEMBER 6"/>
    <property type="match status" value="1"/>
</dbReference>
<dbReference type="InterPro" id="IPR027417">
    <property type="entry name" value="P-loop_NTPase"/>
</dbReference>
<evidence type="ECO:0000313" key="10">
    <source>
        <dbReference type="EMBL" id="MDT3403378.1"/>
    </source>
</evidence>
<feature type="transmembrane region" description="Helical" evidence="7">
    <location>
        <begin position="133"/>
        <end position="156"/>
    </location>
</feature>
<sequence length="593" mass="66786">MNILFKYLKKHKGAVAMALLMTALNQTFALIEPLITGKLFDDYISKKDLYTRHDFIAGVLWLITIAAIAALFSRIANNFQDYYTVTIAQKSGAEVYADGMKHALAMPFYEHQDQRSGEKLGMLQRIRSDVENLIKASINVSFMTFFGIIFIAVYSFTISYKVTLVFFVAVPIITWLSWTLSKKIKVIHRAIVLKTSVLAGRTTESLRNIELVKSHGLANEEIERLNKTTFKILTLEVAKTKLLRVLSFVQGTTVNIVRSSMVVVLLVLIFDKEITGGQYFSFLLYAYFLFGPLQEFGHMSLTWREAQISLTNFNRIMSRPLETVPENPADLTYINQVAFDKVAFRYHSTKRYALKDVSFHADKGETVAFVGPSGSGKSTLIKLLIGLYKPADGSILYNGIDSERFHLDAMRRRLGFVTQDTQLFSGTIKDNLTFVKPDATDEECLAALNKAACQGMLSRAENGIHTLIGESGVKISGGEKQRLSIARALLRHPDILLFDEATSALDSITEEEISKTVQHISSLKSRITLIIAHRLSTIMHADRIYVLENGSVVEVGNHDQLVNEKGLYWAMWRQQSGERRLQEELDAYTETEA</sequence>
<dbReference type="GO" id="GO:0005524">
    <property type="term" value="F:ATP binding"/>
    <property type="evidence" value="ECO:0007669"/>
    <property type="project" value="UniProtKB-KW"/>
</dbReference>
<dbReference type="EMBL" id="JAVLVU010000001">
    <property type="protein sequence ID" value="MDT3403378.1"/>
    <property type="molecule type" value="Genomic_DNA"/>
</dbReference>
<dbReference type="InterPro" id="IPR003593">
    <property type="entry name" value="AAA+_ATPase"/>
</dbReference>
<evidence type="ECO:0000313" key="11">
    <source>
        <dbReference type="Proteomes" id="UP001258315"/>
    </source>
</evidence>
<comment type="subcellular location">
    <subcellularLocation>
        <location evidence="1">Cell membrane</location>
        <topology evidence="1">Multi-pass membrane protein</topology>
    </subcellularLocation>
</comment>
<evidence type="ECO:0000259" key="9">
    <source>
        <dbReference type="PROSITE" id="PS50929"/>
    </source>
</evidence>
<feature type="domain" description="ABC transmembrane type-1" evidence="9">
    <location>
        <begin position="16"/>
        <end position="305"/>
    </location>
</feature>
<name>A0ABU3GUC3_9SPHI</name>
<evidence type="ECO:0000256" key="6">
    <source>
        <dbReference type="ARBA" id="ARBA00023136"/>
    </source>
</evidence>
<reference evidence="11" key="1">
    <citation type="submission" date="2023-07" db="EMBL/GenBank/DDBJ databases">
        <title>Functional and genomic diversity of the sorghum phyllosphere microbiome.</title>
        <authorList>
            <person name="Shade A."/>
        </authorList>
    </citation>
    <scope>NUCLEOTIDE SEQUENCE [LARGE SCALE GENOMIC DNA]</scope>
    <source>
        <strain evidence="11">SORGH_AS_0422</strain>
    </source>
</reference>
<feature type="transmembrane region" description="Helical" evidence="7">
    <location>
        <begin position="53"/>
        <end position="72"/>
    </location>
</feature>
<dbReference type="Gene3D" id="3.40.50.300">
    <property type="entry name" value="P-loop containing nucleotide triphosphate hydrolases"/>
    <property type="match status" value="1"/>
</dbReference>
<dbReference type="Gene3D" id="1.20.1560.10">
    <property type="entry name" value="ABC transporter type 1, transmembrane domain"/>
    <property type="match status" value="1"/>
</dbReference>
<keyword evidence="11" id="KW-1185">Reference proteome</keyword>
<dbReference type="InterPro" id="IPR017871">
    <property type="entry name" value="ABC_transporter-like_CS"/>
</dbReference>
<keyword evidence="4 10" id="KW-0067">ATP-binding</keyword>
<dbReference type="CDD" id="cd07346">
    <property type="entry name" value="ABC_6TM_exporters"/>
    <property type="match status" value="1"/>
</dbReference>
<dbReference type="InterPro" id="IPR011527">
    <property type="entry name" value="ABC1_TM_dom"/>
</dbReference>
<dbReference type="InterPro" id="IPR003439">
    <property type="entry name" value="ABC_transporter-like_ATP-bd"/>
</dbReference>
<dbReference type="Proteomes" id="UP001258315">
    <property type="component" value="Unassembled WGS sequence"/>
</dbReference>
<evidence type="ECO:0000259" key="8">
    <source>
        <dbReference type="PROSITE" id="PS50893"/>
    </source>
</evidence>
<dbReference type="PROSITE" id="PS50929">
    <property type="entry name" value="ABC_TM1F"/>
    <property type="match status" value="1"/>
</dbReference>
<evidence type="ECO:0000256" key="7">
    <source>
        <dbReference type="SAM" id="Phobius"/>
    </source>
</evidence>
<evidence type="ECO:0000256" key="4">
    <source>
        <dbReference type="ARBA" id="ARBA00022840"/>
    </source>
</evidence>
<feature type="transmembrane region" description="Helical" evidence="7">
    <location>
        <begin position="162"/>
        <end position="180"/>
    </location>
</feature>
<feature type="domain" description="ABC transporter" evidence="8">
    <location>
        <begin position="337"/>
        <end position="574"/>
    </location>
</feature>
<organism evidence="10 11">
    <name type="scientific">Mucilaginibacter terrae</name>
    <dbReference type="NCBI Taxonomy" id="1955052"/>
    <lineage>
        <taxon>Bacteria</taxon>
        <taxon>Pseudomonadati</taxon>
        <taxon>Bacteroidota</taxon>
        <taxon>Sphingobacteriia</taxon>
        <taxon>Sphingobacteriales</taxon>
        <taxon>Sphingobacteriaceae</taxon>
        <taxon>Mucilaginibacter</taxon>
    </lineage>
</organism>
<dbReference type="Pfam" id="PF00005">
    <property type="entry name" value="ABC_tran"/>
    <property type="match status" value="1"/>
</dbReference>
<dbReference type="PROSITE" id="PS50893">
    <property type="entry name" value="ABC_TRANSPORTER_2"/>
    <property type="match status" value="1"/>
</dbReference>
<dbReference type="PROSITE" id="PS00211">
    <property type="entry name" value="ABC_TRANSPORTER_1"/>
    <property type="match status" value="1"/>
</dbReference>
<proteinExistence type="predicted"/>
<dbReference type="Pfam" id="PF00664">
    <property type="entry name" value="ABC_membrane"/>
    <property type="match status" value="1"/>
</dbReference>
<keyword evidence="5 7" id="KW-1133">Transmembrane helix</keyword>
<accession>A0ABU3GUC3</accession>